<dbReference type="AlphaFoldDB" id="H5TEG0"/>
<dbReference type="NCBIfam" id="TIGR00357">
    <property type="entry name" value="peptide-methionine (R)-S-oxide reductase MsrB"/>
    <property type="match status" value="1"/>
</dbReference>
<evidence type="ECO:0000256" key="2">
    <source>
        <dbReference type="ARBA" id="ARBA00023002"/>
    </source>
</evidence>
<accession>H5TEG0</accession>
<dbReference type="PANTHER" id="PTHR10173:SF59">
    <property type="entry name" value="PEPTIDE METHIONINE SULFOXIDE REDUCTASE MSRA_MSRB"/>
    <property type="match status" value="1"/>
</dbReference>
<dbReference type="OrthoDB" id="4174719at2"/>
<proteinExistence type="predicted"/>
<feature type="domain" description="MsrB" evidence="4">
    <location>
        <begin position="38"/>
        <end position="161"/>
    </location>
</feature>
<protein>
    <recommendedName>
        <fullName evidence="1">peptide-methionine (R)-S-oxide reductase</fullName>
        <ecNumber evidence="1">1.8.4.12</ecNumber>
    </recommendedName>
</protein>
<organism evidence="5 6">
    <name type="scientific">Glaciecola punicea ACAM 611</name>
    <dbReference type="NCBI Taxonomy" id="1121923"/>
    <lineage>
        <taxon>Bacteria</taxon>
        <taxon>Pseudomonadati</taxon>
        <taxon>Pseudomonadota</taxon>
        <taxon>Gammaproteobacteria</taxon>
        <taxon>Alteromonadales</taxon>
        <taxon>Alteromonadaceae</taxon>
        <taxon>Glaciecola</taxon>
    </lineage>
</organism>
<dbReference type="eggNOG" id="COG0229">
    <property type="taxonomic scope" value="Bacteria"/>
</dbReference>
<comment type="catalytic activity">
    <reaction evidence="3">
        <text>L-methionyl-[protein] + [thioredoxin]-disulfide + H2O = L-methionyl-(R)-S-oxide-[protein] + [thioredoxin]-dithiol</text>
        <dbReference type="Rhea" id="RHEA:24164"/>
        <dbReference type="Rhea" id="RHEA-COMP:10698"/>
        <dbReference type="Rhea" id="RHEA-COMP:10700"/>
        <dbReference type="Rhea" id="RHEA-COMP:12313"/>
        <dbReference type="Rhea" id="RHEA-COMP:12314"/>
        <dbReference type="ChEBI" id="CHEBI:15377"/>
        <dbReference type="ChEBI" id="CHEBI:16044"/>
        <dbReference type="ChEBI" id="CHEBI:29950"/>
        <dbReference type="ChEBI" id="CHEBI:45764"/>
        <dbReference type="ChEBI" id="CHEBI:50058"/>
        <dbReference type="EC" id="1.8.4.12"/>
    </reaction>
</comment>
<dbReference type="InterPro" id="IPR028427">
    <property type="entry name" value="Met_Sox_Rdtase_MsrB"/>
</dbReference>
<evidence type="ECO:0000313" key="6">
    <source>
        <dbReference type="Proteomes" id="UP000053586"/>
    </source>
</evidence>
<evidence type="ECO:0000256" key="3">
    <source>
        <dbReference type="ARBA" id="ARBA00048488"/>
    </source>
</evidence>
<reference evidence="5 6" key="2">
    <citation type="journal article" date="2017" name="Antonie Van Leeuwenhoek">
        <title>Rhizobium rhizosphaerae sp. nov., a novel species isolated from rice rhizosphere.</title>
        <authorList>
            <person name="Zhao J.J."/>
            <person name="Zhang J."/>
            <person name="Zhang R.J."/>
            <person name="Zhang C.W."/>
            <person name="Yin H.Q."/>
            <person name="Zhang X.X."/>
        </authorList>
    </citation>
    <scope>NUCLEOTIDE SEQUENCE [LARGE SCALE GENOMIC DNA]</scope>
    <source>
        <strain evidence="5 6">ACAM 611</strain>
    </source>
</reference>
<gene>
    <name evidence="5" type="primary">msrB</name>
    <name evidence="5" type="ORF">GPUN_2572</name>
</gene>
<dbReference type="Proteomes" id="UP000053586">
    <property type="component" value="Unassembled WGS sequence"/>
</dbReference>
<keyword evidence="6" id="KW-1185">Reference proteome</keyword>
<dbReference type="Gene3D" id="2.170.150.20">
    <property type="entry name" value="Peptide methionine sulfoxide reductase"/>
    <property type="match status" value="1"/>
</dbReference>
<dbReference type="GO" id="GO:0033743">
    <property type="term" value="F:peptide-methionine (R)-S-oxide reductase activity"/>
    <property type="evidence" value="ECO:0007669"/>
    <property type="project" value="UniProtKB-EC"/>
</dbReference>
<comment type="caution">
    <text evidence="5">The sequence shown here is derived from an EMBL/GenBank/DDBJ whole genome shotgun (WGS) entry which is preliminary data.</text>
</comment>
<dbReference type="GO" id="GO:0030091">
    <property type="term" value="P:protein repair"/>
    <property type="evidence" value="ECO:0007669"/>
    <property type="project" value="InterPro"/>
</dbReference>
<dbReference type="EC" id="1.8.4.12" evidence="1"/>
<dbReference type="GO" id="GO:0005737">
    <property type="term" value="C:cytoplasm"/>
    <property type="evidence" value="ECO:0007669"/>
    <property type="project" value="TreeGrafter"/>
</dbReference>
<reference evidence="5 6" key="1">
    <citation type="journal article" date="2012" name="J. Bacteriol.">
        <title>Genome sequence of proteorhodopsin-containing sea ice bacterium Glaciecola punicea ACAM 611T.</title>
        <authorList>
            <person name="Qin Q.-L."/>
            <person name="Xie B.-B."/>
            <person name="Shu Y.-L."/>
            <person name="Rong J.-C."/>
            <person name="Zhao D.-L."/>
            <person name="Zhang X.-Y."/>
            <person name="Chen X.-L."/>
            <person name="Zhou B.-C."/>
            <person name="Zhanga Y.-Z."/>
        </authorList>
    </citation>
    <scope>NUCLEOTIDE SEQUENCE [LARGE SCALE GENOMIC DNA]</scope>
    <source>
        <strain evidence="5 6">ACAM 611</strain>
    </source>
</reference>
<dbReference type="FunFam" id="2.170.150.20:FF:000003">
    <property type="entry name" value="Peptide methionine sulfoxide reductase MsrB"/>
    <property type="match status" value="1"/>
</dbReference>
<evidence type="ECO:0000256" key="1">
    <source>
        <dbReference type="ARBA" id="ARBA00012499"/>
    </source>
</evidence>
<dbReference type="GO" id="GO:0006979">
    <property type="term" value="P:response to oxidative stress"/>
    <property type="evidence" value="ECO:0007669"/>
    <property type="project" value="InterPro"/>
</dbReference>
<dbReference type="STRING" id="56804.BAE46_04710"/>
<keyword evidence="2 5" id="KW-0560">Oxidoreductase</keyword>
<dbReference type="InterPro" id="IPR011057">
    <property type="entry name" value="Mss4-like_sf"/>
</dbReference>
<evidence type="ECO:0000259" key="4">
    <source>
        <dbReference type="PROSITE" id="PS51790"/>
    </source>
</evidence>
<dbReference type="RefSeq" id="WP_006007106.1">
    <property type="nucleotide sequence ID" value="NZ_BAET01000031.1"/>
</dbReference>
<name>H5TEG0_9ALTE</name>
<evidence type="ECO:0000313" key="5">
    <source>
        <dbReference type="EMBL" id="GAB56687.1"/>
    </source>
</evidence>
<dbReference type="SUPFAM" id="SSF51316">
    <property type="entry name" value="Mss4-like"/>
    <property type="match status" value="1"/>
</dbReference>
<dbReference type="PROSITE" id="PS51790">
    <property type="entry name" value="MSRB"/>
    <property type="match status" value="1"/>
</dbReference>
<dbReference type="EMBL" id="BAET01000031">
    <property type="protein sequence ID" value="GAB56687.1"/>
    <property type="molecule type" value="Genomic_DNA"/>
</dbReference>
<sequence>MNRQIFYSVIVLIIGFISLTAMTEAKTPDWQSFQKPSDEELREQLSDIQYKVTQKDATERAFSNPYWDEKREGIYVDIVSGEPLFLSTDKYKSGTGWPSFIRPISPDAVIEKDDRTWFGMLRIEIRSAIADSHSGHVFNDGPAPTGLRYCMNSASLRFIPKAQMTDAGYGQYLERVGAPIS</sequence>
<dbReference type="PANTHER" id="PTHR10173">
    <property type="entry name" value="METHIONINE SULFOXIDE REDUCTASE"/>
    <property type="match status" value="1"/>
</dbReference>
<dbReference type="InterPro" id="IPR002579">
    <property type="entry name" value="Met_Sox_Rdtase_MsrB_dom"/>
</dbReference>
<dbReference type="Pfam" id="PF01641">
    <property type="entry name" value="SelR"/>
    <property type="match status" value="1"/>
</dbReference>